<dbReference type="GO" id="GO:0005524">
    <property type="term" value="F:ATP binding"/>
    <property type="evidence" value="ECO:0007669"/>
    <property type="project" value="UniProtKB-UniRule"/>
</dbReference>
<feature type="binding site" evidence="11">
    <location>
        <begin position="200"/>
        <end position="203"/>
    </location>
    <ligand>
        <name>ATP</name>
        <dbReference type="ChEBI" id="CHEBI:30616"/>
    </ligand>
</feature>
<reference evidence="14 15" key="1">
    <citation type="submission" date="2019-02" db="EMBL/GenBank/DDBJ databases">
        <title>Deep-cultivation of Planctomycetes and their phenomic and genomic characterization uncovers novel biology.</title>
        <authorList>
            <person name="Wiegand S."/>
            <person name="Jogler M."/>
            <person name="Boedeker C."/>
            <person name="Pinto D."/>
            <person name="Vollmers J."/>
            <person name="Rivas-Marin E."/>
            <person name="Kohn T."/>
            <person name="Peeters S.H."/>
            <person name="Heuer A."/>
            <person name="Rast P."/>
            <person name="Oberbeckmann S."/>
            <person name="Bunk B."/>
            <person name="Jeske O."/>
            <person name="Meyerdierks A."/>
            <person name="Storesund J.E."/>
            <person name="Kallscheuer N."/>
            <person name="Luecker S."/>
            <person name="Lage O.M."/>
            <person name="Pohl T."/>
            <person name="Merkel B.J."/>
            <person name="Hornburger P."/>
            <person name="Mueller R.-W."/>
            <person name="Bruemmer F."/>
            <person name="Labrenz M."/>
            <person name="Spormann A.M."/>
            <person name="Op den Camp H."/>
            <person name="Overmann J."/>
            <person name="Amann R."/>
            <person name="Jetten M.S.M."/>
            <person name="Mascher T."/>
            <person name="Medema M.H."/>
            <person name="Devos D.P."/>
            <person name="Kaster A.-K."/>
            <person name="Ovreas L."/>
            <person name="Rohde M."/>
            <person name="Galperin M.Y."/>
            <person name="Jogler C."/>
        </authorList>
    </citation>
    <scope>NUCLEOTIDE SEQUENCE [LARGE SCALE GENOMIC DNA]</scope>
    <source>
        <strain evidence="14 15">V6</strain>
    </source>
</reference>
<evidence type="ECO:0000256" key="8">
    <source>
        <dbReference type="ARBA" id="ARBA00023268"/>
    </source>
</evidence>
<gene>
    <name evidence="14" type="primary">hldE_2</name>
    <name evidence="11" type="synonym">hldE</name>
    <name evidence="14" type="ORF">V6x_13930</name>
</gene>
<protein>
    <recommendedName>
        <fullName evidence="11">Bifunctional protein HldE</fullName>
    </recommendedName>
    <domain>
        <recommendedName>
            <fullName evidence="11">D-beta-D-heptose 7-phosphate kinase</fullName>
            <ecNumber evidence="11">2.7.1.167</ecNumber>
        </recommendedName>
        <alternativeName>
            <fullName evidence="11">D-beta-D-heptose 7-phosphotransferase</fullName>
        </alternativeName>
        <alternativeName>
            <fullName evidence="11">D-glycero-beta-D-manno-heptose-7-phosphate kinase</fullName>
        </alternativeName>
    </domain>
    <domain>
        <recommendedName>
            <fullName evidence="11">D-beta-D-heptose 1-phosphate adenylyltransferase</fullName>
            <ecNumber evidence="11">2.7.7.70</ecNumber>
        </recommendedName>
        <alternativeName>
            <fullName evidence="11">D-glycero-beta-D-manno-heptose 1-phosphate adenylyltransferase</fullName>
        </alternativeName>
    </domain>
</protein>
<evidence type="ECO:0000256" key="7">
    <source>
        <dbReference type="ARBA" id="ARBA00022840"/>
    </source>
</evidence>
<keyword evidence="9 11" id="KW-0119">Carbohydrate metabolism</keyword>
<comment type="catalytic activity">
    <reaction evidence="11">
        <text>D-glycero-beta-D-manno-heptose 7-phosphate + ATP = D-glycero-beta-D-manno-heptose 1,7-bisphosphate + ADP + H(+)</text>
        <dbReference type="Rhea" id="RHEA:27473"/>
        <dbReference type="ChEBI" id="CHEBI:15378"/>
        <dbReference type="ChEBI" id="CHEBI:30616"/>
        <dbReference type="ChEBI" id="CHEBI:60204"/>
        <dbReference type="ChEBI" id="CHEBI:60208"/>
        <dbReference type="ChEBI" id="CHEBI:456216"/>
        <dbReference type="EC" id="2.7.1.167"/>
    </reaction>
</comment>
<keyword evidence="4 11" id="KW-0548">Nucleotidyltransferase</keyword>
<comment type="pathway">
    <text evidence="11">Nucleotide-sugar biosynthesis; ADP-L-glycero-beta-D-manno-heptose biosynthesis; ADP-L-glycero-beta-D-manno-heptose from D-glycero-beta-D-manno-heptose 7-phosphate: step 3/4.</text>
</comment>
<feature type="domain" description="Carbohydrate kinase PfkB" evidence="12">
    <location>
        <begin position="6"/>
        <end position="306"/>
    </location>
</feature>
<proteinExistence type="inferred from homology"/>
<dbReference type="UniPathway" id="UPA00356">
    <property type="reaction ID" value="UER00437"/>
</dbReference>
<evidence type="ECO:0000259" key="13">
    <source>
        <dbReference type="Pfam" id="PF01467"/>
    </source>
</evidence>
<dbReference type="NCBIfam" id="TIGR02199">
    <property type="entry name" value="rfaE_dom_II"/>
    <property type="match status" value="1"/>
</dbReference>
<dbReference type="GO" id="GO:0016773">
    <property type="term" value="F:phosphotransferase activity, alcohol group as acceptor"/>
    <property type="evidence" value="ECO:0007669"/>
    <property type="project" value="InterPro"/>
</dbReference>
<dbReference type="EMBL" id="CP036347">
    <property type="protein sequence ID" value="QDU01711.1"/>
    <property type="molecule type" value="Genomic_DNA"/>
</dbReference>
<dbReference type="SUPFAM" id="SSF52374">
    <property type="entry name" value="Nucleotidylyl transferase"/>
    <property type="match status" value="1"/>
</dbReference>
<dbReference type="InterPro" id="IPR011913">
    <property type="entry name" value="RfaE_dom_I"/>
</dbReference>
<dbReference type="InterPro" id="IPR011914">
    <property type="entry name" value="RfaE_dom_II"/>
</dbReference>
<dbReference type="Pfam" id="PF01467">
    <property type="entry name" value="CTP_transf_like"/>
    <property type="match status" value="1"/>
</dbReference>
<evidence type="ECO:0000256" key="11">
    <source>
        <dbReference type="HAMAP-Rule" id="MF_01603"/>
    </source>
</evidence>
<feature type="domain" description="Cytidyltransferase-like" evidence="13">
    <location>
        <begin position="351"/>
        <end position="474"/>
    </location>
</feature>
<name>A0A517W8W8_9PLAN</name>
<evidence type="ECO:0000256" key="10">
    <source>
        <dbReference type="ARBA" id="ARBA00047428"/>
    </source>
</evidence>
<comment type="catalytic activity">
    <reaction evidence="10 11">
        <text>D-glycero-beta-D-manno-heptose 1-phosphate + ATP + H(+) = ADP-D-glycero-beta-D-manno-heptose + diphosphate</text>
        <dbReference type="Rhea" id="RHEA:27465"/>
        <dbReference type="ChEBI" id="CHEBI:15378"/>
        <dbReference type="ChEBI" id="CHEBI:30616"/>
        <dbReference type="ChEBI" id="CHEBI:33019"/>
        <dbReference type="ChEBI" id="CHEBI:59967"/>
        <dbReference type="ChEBI" id="CHEBI:61593"/>
        <dbReference type="EC" id="2.7.7.70"/>
    </reaction>
</comment>
<dbReference type="InterPro" id="IPR023030">
    <property type="entry name" value="Bifunc_HldE"/>
</dbReference>
<dbReference type="PANTHER" id="PTHR46969">
    <property type="entry name" value="BIFUNCTIONAL PROTEIN HLDE"/>
    <property type="match status" value="1"/>
</dbReference>
<comment type="subunit">
    <text evidence="11">Homodimer.</text>
</comment>
<evidence type="ECO:0000256" key="5">
    <source>
        <dbReference type="ARBA" id="ARBA00022741"/>
    </source>
</evidence>
<dbReference type="SUPFAM" id="SSF53613">
    <property type="entry name" value="Ribokinase-like"/>
    <property type="match status" value="1"/>
</dbReference>
<evidence type="ECO:0000256" key="3">
    <source>
        <dbReference type="ARBA" id="ARBA00022679"/>
    </source>
</evidence>
<dbReference type="AlphaFoldDB" id="A0A517W8W8"/>
<comment type="similarity">
    <text evidence="11">In the N-terminal section; belongs to the carbohydrate kinase PfkB family.</text>
</comment>
<feature type="region of interest" description="Cytidylyltransferase" evidence="11">
    <location>
        <begin position="351"/>
        <end position="480"/>
    </location>
</feature>
<keyword evidence="8 11" id="KW-0511">Multifunctional enzyme</keyword>
<evidence type="ECO:0000313" key="15">
    <source>
        <dbReference type="Proteomes" id="UP000320722"/>
    </source>
</evidence>
<comment type="function">
    <text evidence="2 11">Catalyzes the ADP transfer from ATP to D-glycero-beta-D-manno-heptose 1-phosphate, yielding ADP-D-glycero-beta-D-manno-heptose.</text>
</comment>
<dbReference type="NCBIfam" id="TIGR00125">
    <property type="entry name" value="cyt_tran_rel"/>
    <property type="match status" value="1"/>
</dbReference>
<dbReference type="GO" id="GO:0005829">
    <property type="term" value="C:cytosol"/>
    <property type="evidence" value="ECO:0007669"/>
    <property type="project" value="TreeGrafter"/>
</dbReference>
<evidence type="ECO:0000256" key="1">
    <source>
        <dbReference type="ARBA" id="ARBA00002319"/>
    </source>
</evidence>
<dbReference type="InterPro" id="IPR011611">
    <property type="entry name" value="PfkB_dom"/>
</dbReference>
<dbReference type="CDD" id="cd01172">
    <property type="entry name" value="RfaE_like"/>
    <property type="match status" value="1"/>
</dbReference>
<dbReference type="HAMAP" id="MF_01603">
    <property type="entry name" value="HldE"/>
    <property type="match status" value="1"/>
</dbReference>
<evidence type="ECO:0000256" key="4">
    <source>
        <dbReference type="ARBA" id="ARBA00022695"/>
    </source>
</evidence>
<keyword evidence="3 11" id="KW-0808">Transferase</keyword>
<comment type="similarity">
    <text evidence="11">In the C-terminal section; belongs to the cytidylyltransferase family.</text>
</comment>
<feature type="active site" evidence="11">
    <location>
        <position position="270"/>
    </location>
</feature>
<dbReference type="GO" id="GO:0033786">
    <property type="term" value="F:heptose-1-phosphate adenylyltransferase activity"/>
    <property type="evidence" value="ECO:0007669"/>
    <property type="project" value="UniProtKB-UniRule"/>
</dbReference>
<evidence type="ECO:0000256" key="6">
    <source>
        <dbReference type="ARBA" id="ARBA00022777"/>
    </source>
</evidence>
<evidence type="ECO:0000256" key="2">
    <source>
        <dbReference type="ARBA" id="ARBA00003753"/>
    </source>
</evidence>
<dbReference type="InterPro" id="IPR004821">
    <property type="entry name" value="Cyt_trans-like"/>
</dbReference>
<keyword evidence="6 11" id="KW-0418">Kinase</keyword>
<comment type="function">
    <text evidence="1 11">Catalyzes the phosphorylation of D-glycero-D-manno-heptose 7-phosphate at the C-1 position to selectively form D-glycero-beta-D-manno-heptose-1,7-bisphosphate.</text>
</comment>
<evidence type="ECO:0000313" key="14">
    <source>
        <dbReference type="EMBL" id="QDU01711.1"/>
    </source>
</evidence>
<dbReference type="RefSeq" id="WP_145037892.1">
    <property type="nucleotide sequence ID" value="NZ_CP036347.1"/>
</dbReference>
<organism evidence="14 15">
    <name type="scientific">Gimesia chilikensis</name>
    <dbReference type="NCBI Taxonomy" id="2605989"/>
    <lineage>
        <taxon>Bacteria</taxon>
        <taxon>Pseudomonadati</taxon>
        <taxon>Planctomycetota</taxon>
        <taxon>Planctomycetia</taxon>
        <taxon>Planctomycetales</taxon>
        <taxon>Planctomycetaceae</taxon>
        <taxon>Gimesia</taxon>
    </lineage>
</organism>
<dbReference type="GO" id="GO:0097171">
    <property type="term" value="P:ADP-L-glycero-beta-D-manno-heptose biosynthetic process"/>
    <property type="evidence" value="ECO:0007669"/>
    <property type="project" value="UniProtKB-UniPathway"/>
</dbReference>
<comment type="pathway">
    <text evidence="11">Nucleotide-sugar biosynthesis; ADP-L-glycero-beta-D-manno-heptose biosynthesis; ADP-L-glycero-beta-D-manno-heptose from D-glycero-beta-D-manno-heptose 7-phosphate: step 1/4.</text>
</comment>
<evidence type="ECO:0000259" key="12">
    <source>
        <dbReference type="Pfam" id="PF00294"/>
    </source>
</evidence>
<dbReference type="Gene3D" id="3.40.1190.20">
    <property type="match status" value="1"/>
</dbReference>
<keyword evidence="5 11" id="KW-0547">Nucleotide-binding</keyword>
<dbReference type="GO" id="GO:0033785">
    <property type="term" value="F:heptose 7-phosphate kinase activity"/>
    <property type="evidence" value="ECO:0007669"/>
    <property type="project" value="UniProtKB-UniRule"/>
</dbReference>
<accession>A0A517W8W8</accession>
<dbReference type="EC" id="2.7.1.167" evidence="11"/>
<dbReference type="Pfam" id="PF00294">
    <property type="entry name" value="PfkB"/>
    <property type="match status" value="1"/>
</dbReference>
<dbReference type="PANTHER" id="PTHR46969:SF1">
    <property type="entry name" value="BIFUNCTIONAL PROTEIN HLDE"/>
    <property type="match status" value="1"/>
</dbReference>
<dbReference type="InterPro" id="IPR029056">
    <property type="entry name" value="Ribokinase-like"/>
</dbReference>
<dbReference type="EC" id="2.7.7.70" evidence="11"/>
<keyword evidence="7 11" id="KW-0067">ATP-binding</keyword>
<sequence>MKTNPKIVVLGDLILDQYTWGNAERVSPEAPVMVLKTDQRETRLGGAASVAGLLRDLEMRVSLVGVVGNDTNGRILQKLLDESGIGSQSVLTDALRPTTTKERFIGRAAGRHPHQMLRVDDESSDSICEELESTLLEVVRQQLADCQVLLISDYAKGVCTPHLLQRVIDLAHAQQIPVLIDPAAIDDFSRYRGADLLKPNRLETARATGQAVETPEAALEAATQLCENLDLSHTLVTLDSQGMVLVGRNGEKQVFPTQKRAVYDITGAGDTVLAVLGFGQATGLKLGEIIILANQAAGLQIEHLGVVGIRWDELLTESQPETTSTDDKLVTLDQMAKMSQDYRLSGKKVVFTNGCFDLLHIGHVTYLQQAAALGDILIVAVNSDASVSRLKGPDRPVIGEQNRAALLSALASVDHVLIFDEATPHKLLREIRPDVLVKGGTYQVDEVIGKEIVFGYGGDVRITGQIDGVSTTDILASVKG</sequence>
<feature type="region of interest" description="Ribokinase" evidence="11">
    <location>
        <begin position="1"/>
        <end position="323"/>
    </location>
</feature>
<dbReference type="Gene3D" id="3.40.50.620">
    <property type="entry name" value="HUPs"/>
    <property type="match status" value="1"/>
</dbReference>
<dbReference type="Proteomes" id="UP000320722">
    <property type="component" value="Chromosome"/>
</dbReference>
<evidence type="ECO:0000256" key="9">
    <source>
        <dbReference type="ARBA" id="ARBA00023277"/>
    </source>
</evidence>
<dbReference type="InterPro" id="IPR014729">
    <property type="entry name" value="Rossmann-like_a/b/a_fold"/>
</dbReference>